<evidence type="ECO:0000313" key="1">
    <source>
        <dbReference type="EnsemblMetazoa" id="MDOA000737-PA"/>
    </source>
</evidence>
<evidence type="ECO:0000313" key="2">
    <source>
        <dbReference type="Proteomes" id="UP001652621"/>
    </source>
</evidence>
<reference evidence="1" key="1">
    <citation type="submission" date="2020-05" db="UniProtKB">
        <authorList>
            <consortium name="EnsemblMetazoa"/>
        </authorList>
    </citation>
    <scope>IDENTIFICATION</scope>
    <source>
        <strain evidence="1">Aabys</strain>
    </source>
</reference>
<name>A0A1I8M330_MUSDO</name>
<dbReference type="VEuPathDB" id="VectorBase:MDOMA2_008534"/>
<proteinExistence type="predicted"/>
<organism evidence="1">
    <name type="scientific">Musca domestica</name>
    <name type="common">House fly</name>
    <dbReference type="NCBI Taxonomy" id="7370"/>
    <lineage>
        <taxon>Eukaryota</taxon>
        <taxon>Metazoa</taxon>
        <taxon>Ecdysozoa</taxon>
        <taxon>Arthropoda</taxon>
        <taxon>Hexapoda</taxon>
        <taxon>Insecta</taxon>
        <taxon>Pterygota</taxon>
        <taxon>Neoptera</taxon>
        <taxon>Endopterygota</taxon>
        <taxon>Diptera</taxon>
        <taxon>Brachycera</taxon>
        <taxon>Muscomorpha</taxon>
        <taxon>Muscoidea</taxon>
        <taxon>Muscidae</taxon>
        <taxon>Musca</taxon>
    </lineage>
</organism>
<dbReference type="RefSeq" id="XP_005182428.1">
    <property type="nucleotide sequence ID" value="XM_005182371.3"/>
</dbReference>
<protein>
    <submittedName>
        <fullName evidence="3">Uncharacterized protein LOC101894266 isoform X2</fullName>
    </submittedName>
</protein>
<reference evidence="3" key="2">
    <citation type="submission" date="2025-04" db="UniProtKB">
        <authorList>
            <consortium name="RefSeq"/>
        </authorList>
    </citation>
    <scope>IDENTIFICATION</scope>
    <source>
        <strain evidence="3">Aabys</strain>
    </source>
</reference>
<sequence length="74" mass="7953">MRTSTVSRYALRLTFGQSSASTPNSFTTTATGNPDRVITRSATCLALFGIALSSFSLKQMLSTGANKSPIMRKF</sequence>
<dbReference type="KEGG" id="mde:101894266"/>
<evidence type="ECO:0000313" key="3">
    <source>
        <dbReference type="RefSeq" id="XP_005182428.1"/>
    </source>
</evidence>
<dbReference type="EnsemblMetazoa" id="MDOA000737-RA">
    <property type="protein sequence ID" value="MDOA000737-PA"/>
    <property type="gene ID" value="MDOA000737"/>
</dbReference>
<accession>A0A1I8M330</accession>
<keyword evidence="2" id="KW-1185">Reference proteome</keyword>
<dbReference type="AlphaFoldDB" id="A0A1I8M330"/>
<gene>
    <name evidence="1" type="primary">101894266</name>
    <name evidence="3" type="synonym">LOC101894266</name>
</gene>
<dbReference type="OrthoDB" id="7610693at2759"/>
<dbReference type="eggNOG" id="ENOG502T99F">
    <property type="taxonomic scope" value="Eukaryota"/>
</dbReference>
<dbReference type="GeneID" id="101894266"/>
<dbReference type="Proteomes" id="UP001652621">
    <property type="component" value="Unplaced"/>
</dbReference>
<dbReference type="VEuPathDB" id="VectorBase:MDOA000737"/>